<dbReference type="SUPFAM" id="SSF52540">
    <property type="entry name" value="P-loop containing nucleoside triphosphate hydrolases"/>
    <property type="match status" value="1"/>
</dbReference>
<dbReference type="FunFam" id="3.40.50.300:FF:000016">
    <property type="entry name" value="Oligopeptide ABC transporter ATP-binding component"/>
    <property type="match status" value="1"/>
</dbReference>
<dbReference type="GO" id="GO:0005524">
    <property type="term" value="F:ATP binding"/>
    <property type="evidence" value="ECO:0007669"/>
    <property type="project" value="UniProtKB-KW"/>
</dbReference>
<comment type="caution">
    <text evidence="7">The sequence shown here is derived from an EMBL/GenBank/DDBJ whole genome shotgun (WGS) entry which is preliminary data.</text>
</comment>
<dbReference type="Gene3D" id="3.40.50.300">
    <property type="entry name" value="P-loop containing nucleotide triphosphate hydrolases"/>
    <property type="match status" value="1"/>
</dbReference>
<dbReference type="InterPro" id="IPR050319">
    <property type="entry name" value="ABC_transp_ATP-bind"/>
</dbReference>
<accession>A0A542XXX0</accession>
<dbReference type="SMART" id="SM00382">
    <property type="entry name" value="AAA"/>
    <property type="match status" value="1"/>
</dbReference>
<dbReference type="PROSITE" id="PS00211">
    <property type="entry name" value="ABC_TRANSPORTER_1"/>
    <property type="match status" value="1"/>
</dbReference>
<dbReference type="RefSeq" id="WP_141888721.1">
    <property type="nucleotide sequence ID" value="NZ_BAAAUY010000023.1"/>
</dbReference>
<dbReference type="NCBIfam" id="TIGR01727">
    <property type="entry name" value="oligo_HPY"/>
    <property type="match status" value="1"/>
</dbReference>
<dbReference type="Proteomes" id="UP000319094">
    <property type="component" value="Unassembled WGS sequence"/>
</dbReference>
<organism evidence="7 8">
    <name type="scientific">Leucobacter komagatae</name>
    <dbReference type="NCBI Taxonomy" id="55969"/>
    <lineage>
        <taxon>Bacteria</taxon>
        <taxon>Bacillati</taxon>
        <taxon>Actinomycetota</taxon>
        <taxon>Actinomycetes</taxon>
        <taxon>Micrococcales</taxon>
        <taxon>Microbacteriaceae</taxon>
        <taxon>Leucobacter</taxon>
    </lineage>
</organism>
<keyword evidence="3" id="KW-0547">Nucleotide-binding</keyword>
<sequence>MTNALFTGSGLAKHFAVKRSGGRGKATVYAVNGVDLAIAPGECLALVGESGCGKSTLASLVSLLEEPSAGDVRFEGAPIGTDRGSRLRFRRDVQIVLQDPFASLNPRMTIEDILCEPFEIHGDLAPRAEWRGRVTSLLELVGLGAEHLERYPHEFSGGQRQRISIARALAVEPRMLVLDEPLSALDVSVQAQIVTLLKDLQARLGLSYLFISHDLAVVRSMADRVAVMYLGRIVEEGPTERVYAAPSHPYTRALLSSSPIPDPAARETRQRIQLTGEVPSPIDPPSGCPFRTRCWRAVEACSTGRPELESRPAPHGDHRVACFRPGTEEPGA</sequence>
<dbReference type="InterPro" id="IPR003439">
    <property type="entry name" value="ABC_transporter-like_ATP-bd"/>
</dbReference>
<dbReference type="InterPro" id="IPR017871">
    <property type="entry name" value="ABC_transporter-like_CS"/>
</dbReference>
<dbReference type="AlphaFoldDB" id="A0A542XXX0"/>
<keyword evidence="4 7" id="KW-0067">ATP-binding</keyword>
<evidence type="ECO:0000313" key="8">
    <source>
        <dbReference type="Proteomes" id="UP000319094"/>
    </source>
</evidence>
<comment type="similarity">
    <text evidence="1">Belongs to the ABC transporter superfamily.</text>
</comment>
<reference evidence="7 8" key="1">
    <citation type="submission" date="2019-06" db="EMBL/GenBank/DDBJ databases">
        <title>Sequencing the genomes of 1000 actinobacteria strains.</title>
        <authorList>
            <person name="Klenk H.-P."/>
        </authorList>
    </citation>
    <scope>NUCLEOTIDE SEQUENCE [LARGE SCALE GENOMIC DNA]</scope>
    <source>
        <strain evidence="7 8">DSM 8803</strain>
    </source>
</reference>
<evidence type="ECO:0000256" key="5">
    <source>
        <dbReference type="SAM" id="MobiDB-lite"/>
    </source>
</evidence>
<evidence type="ECO:0000256" key="4">
    <source>
        <dbReference type="ARBA" id="ARBA00022840"/>
    </source>
</evidence>
<name>A0A542XXX0_9MICO</name>
<keyword evidence="8" id="KW-1185">Reference proteome</keyword>
<dbReference type="Pfam" id="PF00005">
    <property type="entry name" value="ABC_tran"/>
    <property type="match status" value="1"/>
</dbReference>
<dbReference type="InterPro" id="IPR013563">
    <property type="entry name" value="Oligopep_ABC_C"/>
</dbReference>
<evidence type="ECO:0000256" key="2">
    <source>
        <dbReference type="ARBA" id="ARBA00022448"/>
    </source>
</evidence>
<keyword evidence="2" id="KW-0813">Transport</keyword>
<dbReference type="InterPro" id="IPR027417">
    <property type="entry name" value="P-loop_NTPase"/>
</dbReference>
<feature type="compositionally biased region" description="Basic and acidic residues" evidence="5">
    <location>
        <begin position="306"/>
        <end position="320"/>
    </location>
</feature>
<dbReference type="GO" id="GO:0055085">
    <property type="term" value="P:transmembrane transport"/>
    <property type="evidence" value="ECO:0007669"/>
    <property type="project" value="UniProtKB-ARBA"/>
</dbReference>
<gene>
    <name evidence="7" type="ORF">FB468_3201</name>
</gene>
<dbReference type="CDD" id="cd03257">
    <property type="entry name" value="ABC_NikE_OppD_transporters"/>
    <property type="match status" value="1"/>
</dbReference>
<dbReference type="GO" id="GO:0016887">
    <property type="term" value="F:ATP hydrolysis activity"/>
    <property type="evidence" value="ECO:0007669"/>
    <property type="project" value="InterPro"/>
</dbReference>
<protein>
    <submittedName>
        <fullName evidence="7">Oligopeptide transport system ATP-binding protein</fullName>
    </submittedName>
</protein>
<evidence type="ECO:0000313" key="7">
    <source>
        <dbReference type="EMBL" id="TQL40680.1"/>
    </source>
</evidence>
<dbReference type="PANTHER" id="PTHR43776:SF7">
    <property type="entry name" value="D,D-DIPEPTIDE TRANSPORT ATP-BINDING PROTEIN DDPF-RELATED"/>
    <property type="match status" value="1"/>
</dbReference>
<feature type="domain" description="ABC transporter" evidence="6">
    <location>
        <begin position="12"/>
        <end position="255"/>
    </location>
</feature>
<proteinExistence type="inferred from homology"/>
<dbReference type="Pfam" id="PF08352">
    <property type="entry name" value="oligo_HPY"/>
    <property type="match status" value="1"/>
</dbReference>
<dbReference type="PANTHER" id="PTHR43776">
    <property type="entry name" value="TRANSPORT ATP-BINDING PROTEIN"/>
    <property type="match status" value="1"/>
</dbReference>
<dbReference type="EMBL" id="VFON01000002">
    <property type="protein sequence ID" value="TQL40680.1"/>
    <property type="molecule type" value="Genomic_DNA"/>
</dbReference>
<dbReference type="OrthoDB" id="8481147at2"/>
<feature type="region of interest" description="Disordered" evidence="5">
    <location>
        <begin position="305"/>
        <end position="332"/>
    </location>
</feature>
<dbReference type="PROSITE" id="PS50893">
    <property type="entry name" value="ABC_TRANSPORTER_2"/>
    <property type="match status" value="1"/>
</dbReference>
<dbReference type="InterPro" id="IPR003593">
    <property type="entry name" value="AAA+_ATPase"/>
</dbReference>
<dbReference type="GO" id="GO:0015833">
    <property type="term" value="P:peptide transport"/>
    <property type="evidence" value="ECO:0007669"/>
    <property type="project" value="InterPro"/>
</dbReference>
<evidence type="ECO:0000259" key="6">
    <source>
        <dbReference type="PROSITE" id="PS50893"/>
    </source>
</evidence>
<evidence type="ECO:0000256" key="1">
    <source>
        <dbReference type="ARBA" id="ARBA00005417"/>
    </source>
</evidence>
<evidence type="ECO:0000256" key="3">
    <source>
        <dbReference type="ARBA" id="ARBA00022741"/>
    </source>
</evidence>